<dbReference type="InterPro" id="IPR051449">
    <property type="entry name" value="ABC-2_transporter_component"/>
</dbReference>
<evidence type="ECO:0000256" key="8">
    <source>
        <dbReference type="SAM" id="Phobius"/>
    </source>
</evidence>
<feature type="transmembrane region" description="Helical" evidence="8">
    <location>
        <begin position="263"/>
        <end position="287"/>
    </location>
</feature>
<feature type="transmembrane region" description="Helical" evidence="8">
    <location>
        <begin position="345"/>
        <end position="367"/>
    </location>
</feature>
<keyword evidence="4" id="KW-1003">Cell membrane</keyword>
<comment type="similarity">
    <text evidence="2">Belongs to the ABC-2 integral membrane protein family.</text>
</comment>
<keyword evidence="5 8" id="KW-0812">Transmembrane</keyword>
<gene>
    <name evidence="10" type="ORF">Ssi02_11480</name>
</gene>
<proteinExistence type="inferred from homology"/>
<evidence type="ECO:0000256" key="5">
    <source>
        <dbReference type="ARBA" id="ARBA00022692"/>
    </source>
</evidence>
<dbReference type="AlphaFoldDB" id="A0A919V6F2"/>
<keyword evidence="11" id="KW-1185">Reference proteome</keyword>
<dbReference type="PANTHER" id="PTHR30294:SF29">
    <property type="entry name" value="MULTIDRUG ABC TRANSPORTER PERMEASE YBHS-RELATED"/>
    <property type="match status" value="1"/>
</dbReference>
<keyword evidence="6 8" id="KW-1133">Transmembrane helix</keyword>
<name>A0A919V6F2_9ACTN</name>
<dbReference type="GO" id="GO:0005886">
    <property type="term" value="C:plasma membrane"/>
    <property type="evidence" value="ECO:0007669"/>
    <property type="project" value="UniProtKB-SubCell"/>
</dbReference>
<dbReference type="GO" id="GO:0140359">
    <property type="term" value="F:ABC-type transporter activity"/>
    <property type="evidence" value="ECO:0007669"/>
    <property type="project" value="InterPro"/>
</dbReference>
<dbReference type="InterPro" id="IPR047817">
    <property type="entry name" value="ABC2_TM_bact-type"/>
</dbReference>
<evidence type="ECO:0000256" key="2">
    <source>
        <dbReference type="ARBA" id="ARBA00007783"/>
    </source>
</evidence>
<feature type="domain" description="ABC transmembrane type-2" evidence="9">
    <location>
        <begin position="149"/>
        <end position="373"/>
    </location>
</feature>
<feature type="transmembrane region" description="Helical" evidence="8">
    <location>
        <begin position="21"/>
        <end position="41"/>
    </location>
</feature>
<evidence type="ECO:0000259" key="9">
    <source>
        <dbReference type="PROSITE" id="PS51012"/>
    </source>
</evidence>
<evidence type="ECO:0000256" key="3">
    <source>
        <dbReference type="ARBA" id="ARBA00022448"/>
    </source>
</evidence>
<evidence type="ECO:0000256" key="4">
    <source>
        <dbReference type="ARBA" id="ARBA00022475"/>
    </source>
</evidence>
<feature type="transmembrane region" description="Helical" evidence="8">
    <location>
        <begin position="299"/>
        <end position="325"/>
    </location>
</feature>
<comment type="caution">
    <text evidence="10">The sequence shown here is derived from an EMBL/GenBank/DDBJ whole genome shotgun (WGS) entry which is preliminary data.</text>
</comment>
<organism evidence="10 11">
    <name type="scientific">Sinosporangium siamense</name>
    <dbReference type="NCBI Taxonomy" id="1367973"/>
    <lineage>
        <taxon>Bacteria</taxon>
        <taxon>Bacillati</taxon>
        <taxon>Actinomycetota</taxon>
        <taxon>Actinomycetes</taxon>
        <taxon>Streptosporangiales</taxon>
        <taxon>Streptosporangiaceae</taxon>
        <taxon>Sinosporangium</taxon>
    </lineage>
</organism>
<keyword evidence="3" id="KW-0813">Transport</keyword>
<dbReference type="RefSeq" id="WP_204021757.1">
    <property type="nucleotide sequence ID" value="NZ_BOOW01000007.1"/>
</dbReference>
<dbReference type="EMBL" id="BOOW01000007">
    <property type="protein sequence ID" value="GII90917.1"/>
    <property type="molecule type" value="Genomic_DNA"/>
</dbReference>
<dbReference type="PANTHER" id="PTHR30294">
    <property type="entry name" value="MEMBRANE COMPONENT OF ABC TRANSPORTER YHHJ-RELATED"/>
    <property type="match status" value="1"/>
</dbReference>
<feature type="transmembrane region" description="Helical" evidence="8">
    <location>
        <begin position="229"/>
        <end position="257"/>
    </location>
</feature>
<evidence type="ECO:0000256" key="6">
    <source>
        <dbReference type="ARBA" id="ARBA00022989"/>
    </source>
</evidence>
<evidence type="ECO:0000313" key="11">
    <source>
        <dbReference type="Proteomes" id="UP000606172"/>
    </source>
</evidence>
<dbReference type="PROSITE" id="PS51012">
    <property type="entry name" value="ABC_TM2"/>
    <property type="match status" value="1"/>
</dbReference>
<protein>
    <recommendedName>
        <fullName evidence="9">ABC transmembrane type-2 domain-containing protein</fullName>
    </recommendedName>
</protein>
<comment type="subcellular location">
    <subcellularLocation>
        <location evidence="1">Cell membrane</location>
        <topology evidence="1">Multi-pass membrane protein</topology>
    </subcellularLocation>
</comment>
<keyword evidence="7 8" id="KW-0472">Membrane</keyword>
<sequence length="381" mass="39007">MRAALTILLKDLRQQFRDTTLLTFGLALPLGLAFLLTLTLGGNEKQQFIGRYAVAGGAAFTEQVLRPMAERGYITLRELPGWDAGAALVDKGEVDAVFVVPPDGRTGTLEVIGNVDAAIAVDVARGLAQSYATELRTTGLAVAVAMQGRDADAGELARLAQAAPTPVALDTSTPVLRKQLDPATYHAAGMAVFFLFFGAVVSAAGIFAERAGGTLVRLIAAPIPRWSIVAGKSVGGVVTGIVTMTVLIATSGLLLGARWGDPLGVAALVAATVLAVCGITTVVASFARTAEQASNWVSIVATVLGVFGGALFPIAQVGLLPYLGYVTPHRWFLSGLAELAGGGTASAVVSPVLVLLAIAVVTGGVAVHRSGRMLRVTGGVA</sequence>
<dbReference type="Pfam" id="PF12679">
    <property type="entry name" value="ABC2_membrane_2"/>
    <property type="match status" value="1"/>
</dbReference>
<evidence type="ECO:0000313" key="10">
    <source>
        <dbReference type="EMBL" id="GII90917.1"/>
    </source>
</evidence>
<accession>A0A919V6F2</accession>
<evidence type="ECO:0000256" key="7">
    <source>
        <dbReference type="ARBA" id="ARBA00023136"/>
    </source>
</evidence>
<evidence type="ECO:0000256" key="1">
    <source>
        <dbReference type="ARBA" id="ARBA00004651"/>
    </source>
</evidence>
<dbReference type="Proteomes" id="UP000606172">
    <property type="component" value="Unassembled WGS sequence"/>
</dbReference>
<reference evidence="10" key="1">
    <citation type="submission" date="2021-01" db="EMBL/GenBank/DDBJ databases">
        <title>Whole genome shotgun sequence of Sinosporangium siamense NBRC 109515.</title>
        <authorList>
            <person name="Komaki H."/>
            <person name="Tamura T."/>
        </authorList>
    </citation>
    <scope>NUCLEOTIDE SEQUENCE</scope>
    <source>
        <strain evidence="10">NBRC 109515</strain>
    </source>
</reference>
<feature type="transmembrane region" description="Helical" evidence="8">
    <location>
        <begin position="185"/>
        <end position="208"/>
    </location>
</feature>